<name>A0A8H8DLI8_9FUNG</name>
<feature type="region of interest" description="Disordered" evidence="1">
    <location>
        <begin position="1"/>
        <end position="69"/>
    </location>
</feature>
<evidence type="ECO:0000256" key="1">
    <source>
        <dbReference type="SAM" id="MobiDB-lite"/>
    </source>
</evidence>
<reference evidence="2 3" key="1">
    <citation type="journal article" name="Sci. Rep.">
        <title>Genome-scale phylogenetic analyses confirm Olpidium as the closest living zoosporic fungus to the non-flagellated, terrestrial fungi.</title>
        <authorList>
            <person name="Chang Y."/>
            <person name="Rochon D."/>
            <person name="Sekimoto S."/>
            <person name="Wang Y."/>
            <person name="Chovatia M."/>
            <person name="Sandor L."/>
            <person name="Salamov A."/>
            <person name="Grigoriev I.V."/>
            <person name="Stajich J.E."/>
            <person name="Spatafora J.W."/>
        </authorList>
    </citation>
    <scope>NUCLEOTIDE SEQUENCE [LARGE SCALE GENOMIC DNA]</scope>
    <source>
        <strain evidence="2">S191</strain>
    </source>
</reference>
<dbReference type="EMBL" id="JAEFCI010001656">
    <property type="protein sequence ID" value="KAG5462755.1"/>
    <property type="molecule type" value="Genomic_DNA"/>
</dbReference>
<evidence type="ECO:0000313" key="2">
    <source>
        <dbReference type="EMBL" id="KAG5462755.1"/>
    </source>
</evidence>
<organism evidence="2 3">
    <name type="scientific">Olpidium bornovanus</name>
    <dbReference type="NCBI Taxonomy" id="278681"/>
    <lineage>
        <taxon>Eukaryota</taxon>
        <taxon>Fungi</taxon>
        <taxon>Fungi incertae sedis</taxon>
        <taxon>Olpidiomycota</taxon>
        <taxon>Olpidiomycotina</taxon>
        <taxon>Olpidiomycetes</taxon>
        <taxon>Olpidiales</taxon>
        <taxon>Olpidiaceae</taxon>
        <taxon>Olpidium</taxon>
    </lineage>
</organism>
<protein>
    <submittedName>
        <fullName evidence="2">Uncharacterized protein</fullName>
    </submittedName>
</protein>
<evidence type="ECO:0000313" key="3">
    <source>
        <dbReference type="Proteomes" id="UP000673691"/>
    </source>
</evidence>
<comment type="caution">
    <text evidence="2">The sequence shown here is derived from an EMBL/GenBank/DDBJ whole genome shotgun (WGS) entry which is preliminary data.</text>
</comment>
<gene>
    <name evidence="2" type="ORF">BJ554DRAFT_3674</name>
</gene>
<proteinExistence type="predicted"/>
<accession>A0A8H8DLI8</accession>
<dbReference type="Proteomes" id="UP000673691">
    <property type="component" value="Unassembled WGS sequence"/>
</dbReference>
<keyword evidence="3" id="KW-1185">Reference proteome</keyword>
<dbReference type="AlphaFoldDB" id="A0A8H8DLI8"/>
<sequence>MRSNKFCPRGPKNRPRGTRTTRAGQGPPPRGKNRPRGTKTARAGQDQPTEGATMAPCPRAATMAPRPRV</sequence>